<dbReference type="InterPro" id="IPR050729">
    <property type="entry name" value="Rho-GAP"/>
</dbReference>
<name>A0AAF3EEQ8_9BILA</name>
<accession>A0AAF3EEQ8</accession>
<evidence type="ECO:0000256" key="2">
    <source>
        <dbReference type="SAM" id="MobiDB-lite"/>
    </source>
</evidence>
<dbReference type="PANTHER" id="PTHR23176">
    <property type="entry name" value="RHO/RAC/CDC GTPASE-ACTIVATING PROTEIN"/>
    <property type="match status" value="1"/>
</dbReference>
<evidence type="ECO:0000256" key="1">
    <source>
        <dbReference type="ARBA" id="ARBA00022468"/>
    </source>
</evidence>
<dbReference type="InterPro" id="IPR001202">
    <property type="entry name" value="WW_dom"/>
</dbReference>
<sequence>MVPIVTSINSLDRESDFRYSYGHAITATRRMNSTSVYASPYEPDPDLVYLAQGDVHHMDGPISSDSSSPEVNSIRDGSSTSPEVASVKMTAPIHVDDNEPVYANLAEFGTGNAAPLIESPKPSEGDQQRRVLPHGWTEYISRSGRSYFFNSETGRCQWIPPRLMRSPSQIKAFLDATKHLEGALPSQKSLDEENFDSVASTDSDNEAVESVTSRATSLEPQNIPSSDELISSTEYSRNDPFNNQEIFNNLPPLPSIPTSANRPPSLVIKNRGSLKQVHVPQLPISAMSASVPSASEVPEYDAPAPSSSCYSFRDEMLLYNEVPKPVKQGYMERVVAEKAKKREWSPCYFFLSTAHLLVYKDEKSAEKQGRHYEAPLFGMELRGASVSWVVEKERRKRRIFQLNSAPGNSALSTAPPLILRSSTDALTEQWFDSIREVIAHLPAHTNDTTASISTIPISVIRNPSAMPPRPSSTYNVLTKSIRREHKPDPMSSSVYEVSSAGSSTFYHPGSGVCHDPPPSRESILEKLRRFFRSRPSVESLKEKGIYKPEPVFGSTLPVICQLENTLVPRFIQVVTELIEAKGLEVDGLYRVSGNLSSVQKIRCQVDQNRYQLLVAEEDIHVLTGALKLFFRELAEPVFPIKMHKDFLSAMQQAKSSHRQRRFDELIKLLPIENRETLKLLLRHLNTVAKNADKNRMQTHNLAIMFGPTLFQSGAEDRSATAKKNKDKKKKGKEENVAVQSNSHLAFHMIMQGQIVEYLLNEGKNLEALQGPVRLHP</sequence>
<dbReference type="CDD" id="cd00201">
    <property type="entry name" value="WW"/>
    <property type="match status" value="1"/>
</dbReference>
<dbReference type="WBParaSite" id="MBELARI_LOCUS12462">
    <property type="protein sequence ID" value="MBELARI_LOCUS12462"/>
    <property type="gene ID" value="MBELARI_LOCUS12462"/>
</dbReference>
<evidence type="ECO:0000259" key="3">
    <source>
        <dbReference type="PROSITE" id="PS50003"/>
    </source>
</evidence>
<dbReference type="GO" id="GO:0005737">
    <property type="term" value="C:cytoplasm"/>
    <property type="evidence" value="ECO:0007669"/>
    <property type="project" value="TreeGrafter"/>
</dbReference>
<feature type="region of interest" description="Disordered" evidence="2">
    <location>
        <begin position="714"/>
        <end position="735"/>
    </location>
</feature>
<dbReference type="AlphaFoldDB" id="A0AAF3EEQ8"/>
<dbReference type="PROSITE" id="PS50238">
    <property type="entry name" value="RHOGAP"/>
    <property type="match status" value="1"/>
</dbReference>
<dbReference type="Gene3D" id="1.10.555.10">
    <property type="entry name" value="Rho GTPase activation protein"/>
    <property type="match status" value="1"/>
</dbReference>
<proteinExistence type="predicted"/>
<dbReference type="InterPro" id="IPR011993">
    <property type="entry name" value="PH-like_dom_sf"/>
</dbReference>
<dbReference type="SUPFAM" id="SSF50729">
    <property type="entry name" value="PH domain-like"/>
    <property type="match status" value="1"/>
</dbReference>
<feature type="domain" description="WW" evidence="4">
    <location>
        <begin position="130"/>
        <end position="163"/>
    </location>
</feature>
<dbReference type="SMART" id="SM00233">
    <property type="entry name" value="PH"/>
    <property type="match status" value="1"/>
</dbReference>
<dbReference type="Proteomes" id="UP000887575">
    <property type="component" value="Unassembled WGS sequence"/>
</dbReference>
<dbReference type="Pfam" id="PF00620">
    <property type="entry name" value="RhoGAP"/>
    <property type="match status" value="1"/>
</dbReference>
<dbReference type="GO" id="GO:0005096">
    <property type="term" value="F:GTPase activator activity"/>
    <property type="evidence" value="ECO:0007669"/>
    <property type="project" value="UniProtKB-KW"/>
</dbReference>
<dbReference type="InterPro" id="IPR001849">
    <property type="entry name" value="PH_domain"/>
</dbReference>
<dbReference type="SMART" id="SM00324">
    <property type="entry name" value="RhoGAP"/>
    <property type="match status" value="1"/>
</dbReference>
<evidence type="ECO:0000259" key="4">
    <source>
        <dbReference type="PROSITE" id="PS50020"/>
    </source>
</evidence>
<evidence type="ECO:0008006" key="8">
    <source>
        <dbReference type="Google" id="ProtNLM"/>
    </source>
</evidence>
<keyword evidence="6" id="KW-1185">Reference proteome</keyword>
<dbReference type="InterPro" id="IPR008936">
    <property type="entry name" value="Rho_GTPase_activation_prot"/>
</dbReference>
<protein>
    <recommendedName>
        <fullName evidence="8">Rho GTPase activating protein</fullName>
    </recommendedName>
</protein>
<feature type="region of interest" description="Disordered" evidence="2">
    <location>
        <begin position="184"/>
        <end position="255"/>
    </location>
</feature>
<dbReference type="Pfam" id="PF00169">
    <property type="entry name" value="PH"/>
    <property type="match status" value="1"/>
</dbReference>
<dbReference type="GO" id="GO:0007165">
    <property type="term" value="P:signal transduction"/>
    <property type="evidence" value="ECO:0007669"/>
    <property type="project" value="InterPro"/>
</dbReference>
<evidence type="ECO:0000313" key="7">
    <source>
        <dbReference type="WBParaSite" id="MBELARI_LOCUS12462"/>
    </source>
</evidence>
<feature type="domain" description="PH" evidence="3">
    <location>
        <begin position="324"/>
        <end position="439"/>
    </location>
</feature>
<feature type="compositionally biased region" description="Polar residues" evidence="2">
    <location>
        <begin position="210"/>
        <end position="247"/>
    </location>
</feature>
<dbReference type="SUPFAM" id="SSF48350">
    <property type="entry name" value="GTPase activation domain, GAP"/>
    <property type="match status" value="1"/>
</dbReference>
<feature type="compositionally biased region" description="Polar residues" evidence="2">
    <location>
        <begin position="63"/>
        <end position="83"/>
    </location>
</feature>
<evidence type="ECO:0000313" key="6">
    <source>
        <dbReference type="Proteomes" id="UP000887575"/>
    </source>
</evidence>
<organism evidence="6 7">
    <name type="scientific">Mesorhabditis belari</name>
    <dbReference type="NCBI Taxonomy" id="2138241"/>
    <lineage>
        <taxon>Eukaryota</taxon>
        <taxon>Metazoa</taxon>
        <taxon>Ecdysozoa</taxon>
        <taxon>Nematoda</taxon>
        <taxon>Chromadorea</taxon>
        <taxon>Rhabditida</taxon>
        <taxon>Rhabditina</taxon>
        <taxon>Rhabditomorpha</taxon>
        <taxon>Rhabditoidea</taxon>
        <taxon>Rhabditidae</taxon>
        <taxon>Mesorhabditinae</taxon>
        <taxon>Mesorhabditis</taxon>
    </lineage>
</organism>
<dbReference type="PANTHER" id="PTHR23176:SF129">
    <property type="entry name" value="RHO GTPASE ACTIVATING PROTEIN AT 16F, ISOFORM E-RELATED"/>
    <property type="match status" value="1"/>
</dbReference>
<feature type="region of interest" description="Disordered" evidence="2">
    <location>
        <begin position="56"/>
        <end position="84"/>
    </location>
</feature>
<dbReference type="SUPFAM" id="SSF51045">
    <property type="entry name" value="WW domain"/>
    <property type="match status" value="1"/>
</dbReference>
<reference evidence="7" key="1">
    <citation type="submission" date="2024-02" db="UniProtKB">
        <authorList>
            <consortium name="WormBaseParasite"/>
        </authorList>
    </citation>
    <scope>IDENTIFICATION</scope>
</reference>
<keyword evidence="1" id="KW-0343">GTPase activation</keyword>
<dbReference type="PROSITE" id="PS50003">
    <property type="entry name" value="PH_DOMAIN"/>
    <property type="match status" value="1"/>
</dbReference>
<feature type="compositionally biased region" description="Basic residues" evidence="2">
    <location>
        <begin position="720"/>
        <end position="730"/>
    </location>
</feature>
<dbReference type="InterPro" id="IPR000198">
    <property type="entry name" value="RhoGAP_dom"/>
</dbReference>
<dbReference type="PROSITE" id="PS50020">
    <property type="entry name" value="WW_DOMAIN_2"/>
    <property type="match status" value="1"/>
</dbReference>
<dbReference type="InterPro" id="IPR036020">
    <property type="entry name" value="WW_dom_sf"/>
</dbReference>
<dbReference type="SMART" id="SM00456">
    <property type="entry name" value="WW"/>
    <property type="match status" value="1"/>
</dbReference>
<evidence type="ECO:0000259" key="5">
    <source>
        <dbReference type="PROSITE" id="PS50238"/>
    </source>
</evidence>
<dbReference type="Gene3D" id="2.30.29.30">
    <property type="entry name" value="Pleckstrin-homology domain (PH domain)/Phosphotyrosine-binding domain (PTB)"/>
    <property type="match status" value="1"/>
</dbReference>
<dbReference type="Pfam" id="PF00397">
    <property type="entry name" value="WW"/>
    <property type="match status" value="1"/>
</dbReference>
<feature type="domain" description="Rho-GAP" evidence="5">
    <location>
        <begin position="554"/>
        <end position="766"/>
    </location>
</feature>
<dbReference type="Gene3D" id="2.20.70.10">
    <property type="match status" value="1"/>
</dbReference>